<comment type="caution">
    <text evidence="1">The sequence shown here is derived from an EMBL/GenBank/DDBJ whole genome shotgun (WGS) entry which is preliminary data.</text>
</comment>
<evidence type="ECO:0000313" key="1">
    <source>
        <dbReference type="EMBL" id="CAG8472934.1"/>
    </source>
</evidence>
<dbReference type="OrthoDB" id="10474965at2759"/>
<accession>A0A9N8Z4I8</accession>
<protein>
    <submittedName>
        <fullName evidence="1">8305_t:CDS:1</fullName>
    </submittedName>
</protein>
<sequence>MNERQIATTPILLLTNQQSLSAVNEAANLNQYEVSATNANEFASDVDFDQANSLVVSKRNVIPYAVNNAPILMIKRDIIPNSEFRVQRDVVDQDKRNMNENIGIEKRLVGIGPTFGLVGTTGATIAGALPYFVDEDTLGGTGSVNGLVANRGSFASANAIGF</sequence>
<proteinExistence type="predicted"/>
<keyword evidence="2" id="KW-1185">Reference proteome</keyword>
<evidence type="ECO:0000313" key="2">
    <source>
        <dbReference type="Proteomes" id="UP000789570"/>
    </source>
</evidence>
<gene>
    <name evidence="1" type="ORF">FCALED_LOCUS2315</name>
</gene>
<organism evidence="1 2">
    <name type="scientific">Funneliformis caledonium</name>
    <dbReference type="NCBI Taxonomy" id="1117310"/>
    <lineage>
        <taxon>Eukaryota</taxon>
        <taxon>Fungi</taxon>
        <taxon>Fungi incertae sedis</taxon>
        <taxon>Mucoromycota</taxon>
        <taxon>Glomeromycotina</taxon>
        <taxon>Glomeromycetes</taxon>
        <taxon>Glomerales</taxon>
        <taxon>Glomeraceae</taxon>
        <taxon>Funneliformis</taxon>
    </lineage>
</organism>
<dbReference type="AlphaFoldDB" id="A0A9N8Z4I8"/>
<reference evidence="1" key="1">
    <citation type="submission" date="2021-06" db="EMBL/GenBank/DDBJ databases">
        <authorList>
            <person name="Kallberg Y."/>
            <person name="Tangrot J."/>
            <person name="Rosling A."/>
        </authorList>
    </citation>
    <scope>NUCLEOTIDE SEQUENCE</scope>
    <source>
        <strain evidence="1">UK204</strain>
    </source>
</reference>
<dbReference type="EMBL" id="CAJVPQ010000343">
    <property type="protein sequence ID" value="CAG8472934.1"/>
    <property type="molecule type" value="Genomic_DNA"/>
</dbReference>
<name>A0A9N8Z4I8_9GLOM</name>
<dbReference type="Proteomes" id="UP000789570">
    <property type="component" value="Unassembled WGS sequence"/>
</dbReference>